<protein>
    <submittedName>
        <fullName evidence="1">Uncharacterized protein</fullName>
    </submittedName>
</protein>
<keyword evidence="2" id="KW-1185">Reference proteome</keyword>
<evidence type="ECO:0000313" key="2">
    <source>
        <dbReference type="Proteomes" id="UP001182556"/>
    </source>
</evidence>
<dbReference type="Proteomes" id="UP001182556">
    <property type="component" value="Unassembled WGS sequence"/>
</dbReference>
<name>A0AAD9CXN8_PAPLA</name>
<sequence>MALRRVRIGHVLFTLHMATRLLSRYPTVGSGSLQGSEQERVRVLLHPAHRPANVSVISPAQIVSSDCHSGIFASECTFVHLSESSSADVGYVIRSASFKWSHIWDEGPRVV</sequence>
<gene>
    <name evidence="1" type="ORF">DB88DRAFT_390322</name>
</gene>
<dbReference type="AlphaFoldDB" id="A0AAD9CXN8"/>
<organism evidence="1 2">
    <name type="scientific">Papiliotrema laurentii</name>
    <name type="common">Cryptococcus laurentii</name>
    <dbReference type="NCBI Taxonomy" id="5418"/>
    <lineage>
        <taxon>Eukaryota</taxon>
        <taxon>Fungi</taxon>
        <taxon>Dikarya</taxon>
        <taxon>Basidiomycota</taxon>
        <taxon>Agaricomycotina</taxon>
        <taxon>Tremellomycetes</taxon>
        <taxon>Tremellales</taxon>
        <taxon>Rhynchogastremaceae</taxon>
        <taxon>Papiliotrema</taxon>
    </lineage>
</organism>
<reference evidence="1" key="1">
    <citation type="submission" date="2023-02" db="EMBL/GenBank/DDBJ databases">
        <title>Identification and recombinant expression of a fungal hydrolase from Papiliotrema laurentii that hydrolyzes apple cutin and clears colloidal polyester polyurethane.</title>
        <authorList>
            <consortium name="DOE Joint Genome Institute"/>
            <person name="Roman V.A."/>
            <person name="Bojanowski C."/>
            <person name="Crable B.R."/>
            <person name="Wagner D.N."/>
            <person name="Hung C.S."/>
            <person name="Nadeau L.J."/>
            <person name="Schratz L."/>
            <person name="Haridas S."/>
            <person name="Pangilinan J."/>
            <person name="Lipzen A."/>
            <person name="Na H."/>
            <person name="Yan M."/>
            <person name="Ng V."/>
            <person name="Grigoriev I.V."/>
            <person name="Spatafora J.W."/>
            <person name="Barlow D."/>
            <person name="Biffinger J."/>
            <person name="Kelley-Loughnane N."/>
            <person name="Varaljay V.A."/>
            <person name="Crookes-Goodson W.J."/>
        </authorList>
    </citation>
    <scope>NUCLEOTIDE SEQUENCE</scope>
    <source>
        <strain evidence="1">5307AH</strain>
    </source>
</reference>
<dbReference type="EMBL" id="JAODAN010000009">
    <property type="protein sequence ID" value="KAK1922278.1"/>
    <property type="molecule type" value="Genomic_DNA"/>
</dbReference>
<proteinExistence type="predicted"/>
<evidence type="ECO:0000313" key="1">
    <source>
        <dbReference type="EMBL" id="KAK1922278.1"/>
    </source>
</evidence>
<comment type="caution">
    <text evidence="1">The sequence shown here is derived from an EMBL/GenBank/DDBJ whole genome shotgun (WGS) entry which is preliminary data.</text>
</comment>
<accession>A0AAD9CXN8</accession>